<dbReference type="Proteomes" id="UP000700334">
    <property type="component" value="Unassembled WGS sequence"/>
</dbReference>
<organism evidence="2 3">
    <name type="scientific">Galemys pyrenaicus</name>
    <name type="common">Iberian desman</name>
    <name type="synonym">Pyrenean desman</name>
    <dbReference type="NCBI Taxonomy" id="202257"/>
    <lineage>
        <taxon>Eukaryota</taxon>
        <taxon>Metazoa</taxon>
        <taxon>Chordata</taxon>
        <taxon>Craniata</taxon>
        <taxon>Vertebrata</taxon>
        <taxon>Euteleostomi</taxon>
        <taxon>Mammalia</taxon>
        <taxon>Eutheria</taxon>
        <taxon>Laurasiatheria</taxon>
        <taxon>Eulipotyphla</taxon>
        <taxon>Talpidae</taxon>
        <taxon>Galemys</taxon>
    </lineage>
</organism>
<feature type="compositionally biased region" description="Polar residues" evidence="1">
    <location>
        <begin position="189"/>
        <end position="198"/>
    </location>
</feature>
<accession>A0A8J6BDM8</accession>
<feature type="region of interest" description="Disordered" evidence="1">
    <location>
        <begin position="167"/>
        <end position="205"/>
    </location>
</feature>
<feature type="non-terminal residue" evidence="2">
    <location>
        <position position="1"/>
    </location>
</feature>
<dbReference type="AlphaFoldDB" id="A0A8J6BDM8"/>
<dbReference type="EMBL" id="JAGFMF010011455">
    <property type="protein sequence ID" value="KAG8521989.1"/>
    <property type="molecule type" value="Genomic_DNA"/>
</dbReference>
<comment type="caution">
    <text evidence="2">The sequence shown here is derived from an EMBL/GenBank/DDBJ whole genome shotgun (WGS) entry which is preliminary data.</text>
</comment>
<sequence>PVLVGRQQPGSYPEWWGPGNAASTEVKLLDASSHLQGLGLGQFSLCAGLCLCLPERWALKTCLYPHVSGSPSCPLPLVPQLHTPGPPSGGLMAGAVDISPRRWCYLLCSQPRAREFRAVPMPCSEMAVPTGVAGAEGTEVRCSHGLVLHSRRTLDLSVDGLCEANKDRQGLGLGRMPRHEDPEPEDSGVPSSLSSPDTTLGDHSV</sequence>
<evidence type="ECO:0000313" key="2">
    <source>
        <dbReference type="EMBL" id="KAG8521989.1"/>
    </source>
</evidence>
<evidence type="ECO:0000256" key="1">
    <source>
        <dbReference type="SAM" id="MobiDB-lite"/>
    </source>
</evidence>
<gene>
    <name evidence="2" type="ORF">J0S82_016436</name>
</gene>
<protein>
    <submittedName>
        <fullName evidence="2">Uncharacterized protein</fullName>
    </submittedName>
</protein>
<keyword evidence="3" id="KW-1185">Reference proteome</keyword>
<evidence type="ECO:0000313" key="3">
    <source>
        <dbReference type="Proteomes" id="UP000700334"/>
    </source>
</evidence>
<name>A0A8J6BDM8_GALPY</name>
<proteinExistence type="predicted"/>
<reference evidence="2" key="1">
    <citation type="journal article" date="2021" name="Evol. Appl.">
        <title>The genome of the Pyrenean desman and the effects of bottlenecks and inbreeding on the genomic landscape of an endangered species.</title>
        <authorList>
            <person name="Escoda L."/>
            <person name="Castresana J."/>
        </authorList>
    </citation>
    <scope>NUCLEOTIDE SEQUENCE</scope>
    <source>
        <strain evidence="2">IBE-C5619</strain>
    </source>
</reference>